<sequence>MPTETRRCAECDRLKAERREAMERGDVSRVTDCIVLMGRHLREAHS</sequence>
<accession>A0ABV3JPS6</accession>
<dbReference type="EMBL" id="JBFAUK010000001">
    <property type="protein sequence ID" value="MEV5504859.1"/>
    <property type="molecule type" value="Genomic_DNA"/>
</dbReference>
<dbReference type="Proteomes" id="UP001552594">
    <property type="component" value="Unassembled WGS sequence"/>
</dbReference>
<protein>
    <submittedName>
        <fullName evidence="1">Uncharacterized protein</fullName>
    </submittedName>
</protein>
<name>A0ABV3JPS6_STRON</name>
<keyword evidence="2" id="KW-1185">Reference proteome</keyword>
<gene>
    <name evidence="1" type="ORF">AB0L16_00030</name>
</gene>
<comment type="caution">
    <text evidence="1">The sequence shown here is derived from an EMBL/GenBank/DDBJ whole genome shotgun (WGS) entry which is preliminary data.</text>
</comment>
<dbReference type="RefSeq" id="WP_164503295.1">
    <property type="nucleotide sequence ID" value="NZ_JBFAUK010000001.1"/>
</dbReference>
<reference evidence="1 2" key="1">
    <citation type="submission" date="2024-06" db="EMBL/GenBank/DDBJ databases">
        <title>The Natural Products Discovery Center: Release of the First 8490 Sequenced Strains for Exploring Actinobacteria Biosynthetic Diversity.</title>
        <authorList>
            <person name="Kalkreuter E."/>
            <person name="Kautsar S.A."/>
            <person name="Yang D."/>
            <person name="Bader C.D."/>
            <person name="Teijaro C.N."/>
            <person name="Fluegel L."/>
            <person name="Davis C.M."/>
            <person name="Simpson J.R."/>
            <person name="Lauterbach L."/>
            <person name="Steele A.D."/>
            <person name="Gui C."/>
            <person name="Meng S."/>
            <person name="Li G."/>
            <person name="Viehrig K."/>
            <person name="Ye F."/>
            <person name="Su P."/>
            <person name="Kiefer A.F."/>
            <person name="Nichols A."/>
            <person name="Cepeda A.J."/>
            <person name="Yan W."/>
            <person name="Fan B."/>
            <person name="Jiang Y."/>
            <person name="Adhikari A."/>
            <person name="Zheng C.-J."/>
            <person name="Schuster L."/>
            <person name="Cowan T.M."/>
            <person name="Smanski M.J."/>
            <person name="Chevrette M.G."/>
            <person name="De Carvalho L.P.S."/>
            <person name="Shen B."/>
        </authorList>
    </citation>
    <scope>NUCLEOTIDE SEQUENCE [LARGE SCALE GENOMIC DNA]</scope>
    <source>
        <strain evidence="1 2">NPDC052347</strain>
    </source>
</reference>
<proteinExistence type="predicted"/>
<evidence type="ECO:0000313" key="1">
    <source>
        <dbReference type="EMBL" id="MEV5504859.1"/>
    </source>
</evidence>
<organism evidence="1 2">
    <name type="scientific">Streptomyces orinoci</name>
    <name type="common">Streptoverticillium orinoci</name>
    <dbReference type="NCBI Taxonomy" id="67339"/>
    <lineage>
        <taxon>Bacteria</taxon>
        <taxon>Bacillati</taxon>
        <taxon>Actinomycetota</taxon>
        <taxon>Actinomycetes</taxon>
        <taxon>Kitasatosporales</taxon>
        <taxon>Streptomycetaceae</taxon>
        <taxon>Streptomyces</taxon>
    </lineage>
</organism>
<evidence type="ECO:0000313" key="2">
    <source>
        <dbReference type="Proteomes" id="UP001552594"/>
    </source>
</evidence>